<comment type="caution">
    <text evidence="2">The sequence shown here is derived from an EMBL/GenBank/DDBJ whole genome shotgun (WGS) entry which is preliminary data.</text>
</comment>
<keyword evidence="2" id="KW-0378">Hydrolase</keyword>
<gene>
    <name evidence="2" type="ORF">Ato02nite_010220</name>
</gene>
<dbReference type="GO" id="GO:0004180">
    <property type="term" value="F:carboxypeptidase activity"/>
    <property type="evidence" value="ECO:0007669"/>
    <property type="project" value="UniProtKB-KW"/>
</dbReference>
<protein>
    <submittedName>
        <fullName evidence="2">D-alanyl-D-alanine carboxypeptidase</fullName>
    </submittedName>
</protein>
<feature type="domain" description="Beta-lactamase-related" evidence="1">
    <location>
        <begin position="47"/>
        <end position="378"/>
    </location>
</feature>
<dbReference type="SUPFAM" id="SSF56601">
    <property type="entry name" value="beta-lactamase/transpeptidase-like"/>
    <property type="match status" value="1"/>
</dbReference>
<dbReference type="Gene3D" id="3.40.710.10">
    <property type="entry name" value="DD-peptidase/beta-lactamase superfamily"/>
    <property type="match status" value="1"/>
</dbReference>
<evidence type="ECO:0000313" key="2">
    <source>
        <dbReference type="EMBL" id="GIM89229.1"/>
    </source>
</evidence>
<sequence length="401" mass="43228">MFPSVEVMRRALIAVIGALALVGTTAGATVETGTRHAMQADADKLLRYGAPGVLAELETGRGTTIRVRSGYGDVDRRTPVPWDARFRIGSFTKTYVSATVLQLVGEGKLSLADTVDHWLPGVVRGNGNDGTKITVRQLLQHTSGLTDYLTGYPWLFSQEGFEQHRFDSVTAEEAVATAMTFPPQFAPGAKWDYSNTNYQVAGLIIKAVTGHDWRTEVRNRIVRPLGLRHTYLPGNNPDIPGPHAVGYERFPGPDATEDDPDYGDAIDATRQNPTWGGAAGEMISTAADGNRFLKALIGGRVLKPAQLAEMQRTVPASPEFQTNWPGVRYGLGLMFVPNPCGGEWAHGGDIMGFQTRNGVSADGRRSVIVSINTDSLKRDPGVPKPAVDITTDLINDALCGA</sequence>
<dbReference type="Pfam" id="PF00144">
    <property type="entry name" value="Beta-lactamase"/>
    <property type="match status" value="1"/>
</dbReference>
<dbReference type="PANTHER" id="PTHR46825:SF7">
    <property type="entry name" value="D-ALANYL-D-ALANINE CARBOXYPEPTIDASE"/>
    <property type="match status" value="1"/>
</dbReference>
<dbReference type="InterPro" id="IPR050491">
    <property type="entry name" value="AmpC-like"/>
</dbReference>
<keyword evidence="3" id="KW-1185">Reference proteome</keyword>
<reference evidence="2 3" key="1">
    <citation type="submission" date="2021-03" db="EMBL/GenBank/DDBJ databases">
        <title>Whole genome shotgun sequence of Actinoplanes toevensis NBRC 105298.</title>
        <authorList>
            <person name="Komaki H."/>
            <person name="Tamura T."/>
        </authorList>
    </citation>
    <scope>NUCLEOTIDE SEQUENCE [LARGE SCALE GENOMIC DNA]</scope>
    <source>
        <strain evidence="2 3">NBRC 105298</strain>
    </source>
</reference>
<name>A0A919T4J7_9ACTN</name>
<keyword evidence="2" id="KW-0645">Protease</keyword>
<dbReference type="InterPro" id="IPR012338">
    <property type="entry name" value="Beta-lactam/transpept-like"/>
</dbReference>
<evidence type="ECO:0000313" key="3">
    <source>
        <dbReference type="Proteomes" id="UP000677082"/>
    </source>
</evidence>
<proteinExistence type="predicted"/>
<dbReference type="EMBL" id="BOQN01000011">
    <property type="protein sequence ID" value="GIM89229.1"/>
    <property type="molecule type" value="Genomic_DNA"/>
</dbReference>
<organism evidence="2 3">
    <name type="scientific">Paractinoplanes toevensis</name>
    <dbReference type="NCBI Taxonomy" id="571911"/>
    <lineage>
        <taxon>Bacteria</taxon>
        <taxon>Bacillati</taxon>
        <taxon>Actinomycetota</taxon>
        <taxon>Actinomycetes</taxon>
        <taxon>Micromonosporales</taxon>
        <taxon>Micromonosporaceae</taxon>
        <taxon>Paractinoplanes</taxon>
    </lineage>
</organism>
<dbReference type="AlphaFoldDB" id="A0A919T4J7"/>
<dbReference type="PANTHER" id="PTHR46825">
    <property type="entry name" value="D-ALANYL-D-ALANINE-CARBOXYPEPTIDASE/ENDOPEPTIDASE AMPH"/>
    <property type="match status" value="1"/>
</dbReference>
<dbReference type="InterPro" id="IPR001466">
    <property type="entry name" value="Beta-lactam-related"/>
</dbReference>
<dbReference type="Proteomes" id="UP000677082">
    <property type="component" value="Unassembled WGS sequence"/>
</dbReference>
<evidence type="ECO:0000259" key="1">
    <source>
        <dbReference type="Pfam" id="PF00144"/>
    </source>
</evidence>
<keyword evidence="2" id="KW-0121">Carboxypeptidase</keyword>
<accession>A0A919T4J7</accession>